<dbReference type="CDD" id="cd00367">
    <property type="entry name" value="PTS-HPr_like"/>
    <property type="match status" value="1"/>
</dbReference>
<feature type="domain" description="HPr" evidence="6">
    <location>
        <begin position="1"/>
        <end position="89"/>
    </location>
</feature>
<dbReference type="Proteomes" id="UP000677457">
    <property type="component" value="Unassembled WGS sequence"/>
</dbReference>
<dbReference type="Proteomes" id="UP000315983">
    <property type="component" value="Unassembled WGS sequence"/>
</dbReference>
<protein>
    <recommendedName>
        <fullName evidence="3">Phosphocarrier protein HPr</fullName>
    </recommendedName>
</protein>
<sequence>MPTRTVTVGATSGLHARPAALFVAAAAAQSVPVTIRTSDKPPVPARSLLSVLALGAKHGTEVTLEADGPTADAALDALATLLARDLDSDDESPDHG</sequence>
<proteinExistence type="predicted"/>
<dbReference type="InterPro" id="IPR050399">
    <property type="entry name" value="HPr"/>
</dbReference>
<dbReference type="PROSITE" id="PS00369">
    <property type="entry name" value="PTS_HPR_HIS"/>
    <property type="match status" value="1"/>
</dbReference>
<organism evidence="8 9">
    <name type="scientific">Salinispora arenicola</name>
    <dbReference type="NCBI Taxonomy" id="168697"/>
    <lineage>
        <taxon>Bacteria</taxon>
        <taxon>Bacillati</taxon>
        <taxon>Actinomycetota</taxon>
        <taxon>Actinomycetes</taxon>
        <taxon>Micromonosporales</taxon>
        <taxon>Micromonosporaceae</taxon>
        <taxon>Salinispora</taxon>
    </lineage>
</organism>
<evidence type="ECO:0000313" key="9">
    <source>
        <dbReference type="Proteomes" id="UP000315983"/>
    </source>
</evidence>
<evidence type="ECO:0000256" key="1">
    <source>
        <dbReference type="ARBA" id="ARBA00003681"/>
    </source>
</evidence>
<evidence type="ECO:0000313" key="8">
    <source>
        <dbReference type="EMBL" id="TQL36469.1"/>
    </source>
</evidence>
<evidence type="ECO:0000313" key="7">
    <source>
        <dbReference type="EMBL" id="GIM87385.1"/>
    </source>
</evidence>
<reference evidence="8 9" key="1">
    <citation type="submission" date="2019-06" db="EMBL/GenBank/DDBJ databases">
        <title>Sequencing the genomes of 1000 actinobacteria strains.</title>
        <authorList>
            <person name="Klenk H.-P."/>
        </authorList>
    </citation>
    <scope>NUCLEOTIDE SEQUENCE [LARGE SCALE GENOMIC DNA]</scope>
    <source>
        <strain evidence="8 9">DSM 44819</strain>
    </source>
</reference>
<dbReference type="InterPro" id="IPR000032">
    <property type="entry name" value="HPr-like"/>
</dbReference>
<dbReference type="InterPro" id="IPR035895">
    <property type="entry name" value="HPr-like_sf"/>
</dbReference>
<reference evidence="7 10" key="2">
    <citation type="submission" date="2021-03" db="EMBL/GenBank/DDBJ databases">
        <title>Whole genome shotgun sequence of Salinispora arenicola NBRC 105043.</title>
        <authorList>
            <person name="Komaki H."/>
            <person name="Tamura T."/>
        </authorList>
    </citation>
    <scope>NUCLEOTIDE SEQUENCE [LARGE SCALE GENOMIC DNA]</scope>
    <source>
        <strain evidence="7 10">NBRC 105043</strain>
    </source>
</reference>
<dbReference type="PANTHER" id="PTHR33705:SF2">
    <property type="entry name" value="PHOSPHOCARRIER PROTEIN NPR"/>
    <property type="match status" value="1"/>
</dbReference>
<dbReference type="GO" id="GO:0009401">
    <property type="term" value="P:phosphoenolpyruvate-dependent sugar phosphotransferase system"/>
    <property type="evidence" value="ECO:0007669"/>
    <property type="project" value="UniProtKB-KW"/>
</dbReference>
<dbReference type="NCBIfam" id="TIGR01003">
    <property type="entry name" value="PTS_HPr_family"/>
    <property type="match status" value="1"/>
</dbReference>
<name>A0A542XKU3_SALAC</name>
<keyword evidence="5" id="KW-0598">Phosphotransferase system</keyword>
<dbReference type="Pfam" id="PF00381">
    <property type="entry name" value="PTS-HPr"/>
    <property type="match status" value="1"/>
</dbReference>
<dbReference type="EMBL" id="VFOL01000001">
    <property type="protein sequence ID" value="TQL36469.1"/>
    <property type="molecule type" value="Genomic_DNA"/>
</dbReference>
<gene>
    <name evidence="8" type="ORF">FB564_1566</name>
    <name evidence="7" type="ORF">Sar04_41210</name>
</gene>
<dbReference type="OMA" id="HARPAMI"/>
<evidence type="ECO:0000256" key="2">
    <source>
        <dbReference type="ARBA" id="ARBA00004496"/>
    </source>
</evidence>
<accession>A0A542XKU3</accession>
<dbReference type="PROSITE" id="PS51350">
    <property type="entry name" value="PTS_HPR_DOM"/>
    <property type="match status" value="1"/>
</dbReference>
<comment type="caution">
    <text evidence="8">The sequence shown here is derived from an EMBL/GenBank/DDBJ whole genome shotgun (WGS) entry which is preliminary data.</text>
</comment>
<evidence type="ECO:0000256" key="3">
    <source>
        <dbReference type="ARBA" id="ARBA00020422"/>
    </source>
</evidence>
<dbReference type="GeneID" id="93770860"/>
<dbReference type="RefSeq" id="WP_012184819.1">
    <property type="nucleotide sequence ID" value="NZ_BOQM01000039.1"/>
</dbReference>
<evidence type="ECO:0000256" key="4">
    <source>
        <dbReference type="ARBA" id="ARBA00022490"/>
    </source>
</evidence>
<comment type="subcellular location">
    <subcellularLocation>
        <location evidence="2">Cytoplasm</location>
    </subcellularLocation>
</comment>
<dbReference type="EMBL" id="BOQM01000039">
    <property type="protein sequence ID" value="GIM87385.1"/>
    <property type="molecule type" value="Genomic_DNA"/>
</dbReference>
<keyword evidence="10" id="KW-1185">Reference proteome</keyword>
<dbReference type="Gene3D" id="3.30.1340.10">
    <property type="entry name" value="HPr-like"/>
    <property type="match status" value="1"/>
</dbReference>
<dbReference type="InterPro" id="IPR001020">
    <property type="entry name" value="PTS_HPr_His_P_site"/>
</dbReference>
<keyword evidence="4" id="KW-0963">Cytoplasm</keyword>
<comment type="function">
    <text evidence="1">General (non sugar-specific) component of the phosphoenolpyruvate-dependent sugar phosphotransferase system (sugar PTS). This major carbohydrate active-transport system catalyzes the phosphorylation of incoming sugar substrates concomitantly with their translocation across the cell membrane. The phosphoryl group from phosphoenolpyruvate (PEP) is transferred to the phosphoryl carrier protein HPr by enzyme I. Phospho-HPr then transfers it to the PTS EIIA domain.</text>
</comment>
<evidence type="ECO:0000259" key="6">
    <source>
        <dbReference type="PROSITE" id="PS51350"/>
    </source>
</evidence>
<dbReference type="GO" id="GO:0005737">
    <property type="term" value="C:cytoplasm"/>
    <property type="evidence" value="ECO:0007669"/>
    <property type="project" value="UniProtKB-SubCell"/>
</dbReference>
<evidence type="ECO:0000256" key="5">
    <source>
        <dbReference type="ARBA" id="ARBA00022683"/>
    </source>
</evidence>
<dbReference type="AlphaFoldDB" id="A0A542XKU3"/>
<dbReference type="SUPFAM" id="SSF55594">
    <property type="entry name" value="HPr-like"/>
    <property type="match status" value="1"/>
</dbReference>
<dbReference type="PANTHER" id="PTHR33705">
    <property type="entry name" value="PHOSPHOCARRIER PROTEIN HPR"/>
    <property type="match status" value="1"/>
</dbReference>
<evidence type="ECO:0000313" key="10">
    <source>
        <dbReference type="Proteomes" id="UP000677457"/>
    </source>
</evidence>
<dbReference type="PRINTS" id="PR00107">
    <property type="entry name" value="PHOSPHOCPHPR"/>
</dbReference>